<protein>
    <submittedName>
        <fullName evidence="2">Flavodoxin</fullName>
    </submittedName>
</protein>
<comment type="caution">
    <text evidence="2">The sequence shown here is derived from an EMBL/GenBank/DDBJ whole genome shotgun (WGS) entry which is preliminary data.</text>
</comment>
<dbReference type="InterPro" id="IPR001226">
    <property type="entry name" value="Flavodoxin_CS"/>
</dbReference>
<dbReference type="Proteomes" id="UP000619260">
    <property type="component" value="Unassembled WGS sequence"/>
</dbReference>
<reference evidence="2" key="1">
    <citation type="submission" date="2021-01" db="EMBL/GenBank/DDBJ databases">
        <title>Whole genome shotgun sequence of Virgisporangium aliadipatigenens NBRC 105644.</title>
        <authorList>
            <person name="Komaki H."/>
            <person name="Tamura T."/>
        </authorList>
    </citation>
    <scope>NUCLEOTIDE SEQUENCE</scope>
    <source>
        <strain evidence="2">NBRC 105644</strain>
    </source>
</reference>
<evidence type="ECO:0000313" key="3">
    <source>
        <dbReference type="Proteomes" id="UP000619260"/>
    </source>
</evidence>
<organism evidence="2 3">
    <name type="scientific">Virgisporangium aliadipatigenens</name>
    <dbReference type="NCBI Taxonomy" id="741659"/>
    <lineage>
        <taxon>Bacteria</taxon>
        <taxon>Bacillati</taxon>
        <taxon>Actinomycetota</taxon>
        <taxon>Actinomycetes</taxon>
        <taxon>Micromonosporales</taxon>
        <taxon>Micromonosporaceae</taxon>
        <taxon>Virgisporangium</taxon>
    </lineage>
</organism>
<dbReference type="PROSITE" id="PS50902">
    <property type="entry name" value="FLAVODOXIN_LIKE"/>
    <property type="match status" value="1"/>
</dbReference>
<dbReference type="SUPFAM" id="SSF52218">
    <property type="entry name" value="Flavoproteins"/>
    <property type="match status" value="1"/>
</dbReference>
<dbReference type="GO" id="GO:0010181">
    <property type="term" value="F:FMN binding"/>
    <property type="evidence" value="ECO:0007669"/>
    <property type="project" value="InterPro"/>
</dbReference>
<sequence>MRALVVYESMFGNTRAIANAVAEGLATGMPVDVTEVGAAPATFDAELVVIGGPTHAFSMSRPATRRDAAQKADGAIVSTGIGVREWLDRQRSTLEGRQVAAFGTRMDSFMSGSAAKSLQRRLGRLGARVAVPFGDFHVEGMQGPLPEGELDRARRWGEVLAAAVTTTGTTGTRR</sequence>
<keyword evidence="3" id="KW-1185">Reference proteome</keyword>
<dbReference type="EMBL" id="BOPF01000019">
    <property type="protein sequence ID" value="GIJ48122.1"/>
    <property type="molecule type" value="Genomic_DNA"/>
</dbReference>
<dbReference type="InterPro" id="IPR008254">
    <property type="entry name" value="Flavodoxin/NO_synth"/>
</dbReference>
<evidence type="ECO:0000313" key="2">
    <source>
        <dbReference type="EMBL" id="GIJ48122.1"/>
    </source>
</evidence>
<name>A0A8J3YPD6_9ACTN</name>
<dbReference type="RefSeq" id="WP_203901621.1">
    <property type="nucleotide sequence ID" value="NZ_BOPF01000019.1"/>
</dbReference>
<evidence type="ECO:0000259" key="1">
    <source>
        <dbReference type="PROSITE" id="PS50902"/>
    </source>
</evidence>
<dbReference type="InterPro" id="IPR029039">
    <property type="entry name" value="Flavoprotein-like_sf"/>
</dbReference>
<dbReference type="AlphaFoldDB" id="A0A8J3YPD6"/>
<proteinExistence type="predicted"/>
<dbReference type="Gene3D" id="3.40.50.360">
    <property type="match status" value="1"/>
</dbReference>
<dbReference type="PROSITE" id="PS00201">
    <property type="entry name" value="FLAVODOXIN"/>
    <property type="match status" value="1"/>
</dbReference>
<gene>
    <name evidence="2" type="ORF">Val02_50080</name>
</gene>
<feature type="domain" description="Flavodoxin-like" evidence="1">
    <location>
        <begin position="3"/>
        <end position="161"/>
    </location>
</feature>
<accession>A0A8J3YPD6</accession>
<dbReference type="GO" id="GO:0009055">
    <property type="term" value="F:electron transfer activity"/>
    <property type="evidence" value="ECO:0007669"/>
    <property type="project" value="InterPro"/>
</dbReference>
<dbReference type="Pfam" id="PF00258">
    <property type="entry name" value="Flavodoxin_1"/>
    <property type="match status" value="1"/>
</dbReference>